<accession>A0ABQ1KEY7</accession>
<sequence>MKTDNILYIAETDESGQVVCVWCTDANRSRPKPLRLPLKHRPEIKPSQCSGTTPSNLIKWMQDHAT</sequence>
<comment type="caution">
    <text evidence="2">The sequence shown here is derived from an EMBL/GenBank/DDBJ whole genome shotgun (WGS) entry which is preliminary data.</text>
</comment>
<feature type="compositionally biased region" description="Polar residues" evidence="1">
    <location>
        <begin position="47"/>
        <end position="56"/>
    </location>
</feature>
<evidence type="ECO:0000256" key="1">
    <source>
        <dbReference type="SAM" id="MobiDB-lite"/>
    </source>
</evidence>
<reference evidence="3" key="1">
    <citation type="journal article" date="2019" name="Int. J. Syst. Evol. Microbiol.">
        <title>The Global Catalogue of Microorganisms (GCM) 10K type strain sequencing project: providing services to taxonomists for standard genome sequencing and annotation.</title>
        <authorList>
            <consortium name="The Broad Institute Genomics Platform"/>
            <consortium name="The Broad Institute Genome Sequencing Center for Infectious Disease"/>
            <person name="Wu L."/>
            <person name="Ma J."/>
        </authorList>
    </citation>
    <scope>NUCLEOTIDE SEQUENCE [LARGE SCALE GENOMIC DNA]</scope>
    <source>
        <strain evidence="3">CGMCC 1.12478</strain>
    </source>
</reference>
<dbReference type="EMBL" id="BMFC01000001">
    <property type="protein sequence ID" value="GGB93561.1"/>
    <property type="molecule type" value="Genomic_DNA"/>
</dbReference>
<gene>
    <name evidence="2" type="ORF">GCM10011363_07740</name>
</gene>
<evidence type="ECO:0000313" key="2">
    <source>
        <dbReference type="EMBL" id="GGB93561.1"/>
    </source>
</evidence>
<evidence type="ECO:0000313" key="3">
    <source>
        <dbReference type="Proteomes" id="UP000645462"/>
    </source>
</evidence>
<protein>
    <submittedName>
        <fullName evidence="2">Uncharacterized protein</fullName>
    </submittedName>
</protein>
<proteinExistence type="predicted"/>
<organism evidence="2 3">
    <name type="scientific">Marivita lacus</name>
    <dbReference type="NCBI Taxonomy" id="1323742"/>
    <lineage>
        <taxon>Bacteria</taxon>
        <taxon>Pseudomonadati</taxon>
        <taxon>Pseudomonadota</taxon>
        <taxon>Alphaproteobacteria</taxon>
        <taxon>Rhodobacterales</taxon>
        <taxon>Roseobacteraceae</taxon>
        <taxon>Marivita</taxon>
    </lineage>
</organism>
<dbReference type="Proteomes" id="UP000645462">
    <property type="component" value="Unassembled WGS sequence"/>
</dbReference>
<name>A0ABQ1KEY7_9RHOB</name>
<feature type="region of interest" description="Disordered" evidence="1">
    <location>
        <begin position="33"/>
        <end position="56"/>
    </location>
</feature>
<keyword evidence="3" id="KW-1185">Reference proteome</keyword>